<evidence type="ECO:0000256" key="2">
    <source>
        <dbReference type="ARBA" id="ARBA00008017"/>
    </source>
</evidence>
<evidence type="ECO:0000259" key="10">
    <source>
        <dbReference type="Pfam" id="PF21082"/>
    </source>
</evidence>
<comment type="subcellular location">
    <subcellularLocation>
        <location evidence="1">Cell membrane</location>
        <topology evidence="1">Multi-pass membrane protein</topology>
    </subcellularLocation>
</comment>
<dbReference type="Pfam" id="PF21088">
    <property type="entry name" value="MS_channel_1st"/>
    <property type="match status" value="1"/>
</dbReference>
<dbReference type="InterPro" id="IPR006686">
    <property type="entry name" value="MscS_channel_CS"/>
</dbReference>
<feature type="signal peptide" evidence="8">
    <location>
        <begin position="1"/>
        <end position="22"/>
    </location>
</feature>
<dbReference type="InterPro" id="IPR006685">
    <property type="entry name" value="MscS_channel_2nd"/>
</dbReference>
<dbReference type="Pfam" id="PF00924">
    <property type="entry name" value="MS_channel_2nd"/>
    <property type="match status" value="1"/>
</dbReference>
<dbReference type="GO" id="GO:0008381">
    <property type="term" value="F:mechanosensitive monoatomic ion channel activity"/>
    <property type="evidence" value="ECO:0007669"/>
    <property type="project" value="UniProtKB-ARBA"/>
</dbReference>
<dbReference type="GO" id="GO:0005886">
    <property type="term" value="C:plasma membrane"/>
    <property type="evidence" value="ECO:0007669"/>
    <property type="project" value="UniProtKB-SubCell"/>
</dbReference>
<evidence type="ECO:0000256" key="1">
    <source>
        <dbReference type="ARBA" id="ARBA00004651"/>
    </source>
</evidence>
<dbReference type="Gene3D" id="1.10.287.1260">
    <property type="match status" value="1"/>
</dbReference>
<feature type="transmembrane region" description="Helical" evidence="7">
    <location>
        <begin position="277"/>
        <end position="299"/>
    </location>
</feature>
<evidence type="ECO:0000313" key="12">
    <source>
        <dbReference type="EMBL" id="ASJ96631.1"/>
    </source>
</evidence>
<feature type="transmembrane region" description="Helical" evidence="7">
    <location>
        <begin position="319"/>
        <end position="338"/>
    </location>
</feature>
<feature type="chain" id="PRO_5042068580" evidence="8">
    <location>
        <begin position="23"/>
        <end position="538"/>
    </location>
</feature>
<dbReference type="InterPro" id="IPR049142">
    <property type="entry name" value="MS_channel_1st"/>
</dbReference>
<dbReference type="Proteomes" id="UP000198233">
    <property type="component" value="Chromosome"/>
</dbReference>
<evidence type="ECO:0000259" key="11">
    <source>
        <dbReference type="Pfam" id="PF21088"/>
    </source>
</evidence>
<reference evidence="12 13" key="1">
    <citation type="submission" date="2017-06" db="EMBL/GenBank/DDBJ databases">
        <title>Complete genome sequence of Shewanella marisflavi EP1 associated with anaerobic 2,4-dinitrotoluene reduction and salt tolerance.</title>
        <authorList>
            <person name="Huang J."/>
        </authorList>
    </citation>
    <scope>NUCLEOTIDE SEQUENCE [LARGE SCALE GENOMIC DNA]</scope>
    <source>
        <strain evidence="12 13">EP1</strain>
    </source>
</reference>
<keyword evidence="5 7" id="KW-1133">Transmembrane helix</keyword>
<dbReference type="InterPro" id="IPR049278">
    <property type="entry name" value="MS_channel_C"/>
</dbReference>
<accession>A0AAC9U157</accession>
<dbReference type="EMBL" id="CP022272">
    <property type="protein sequence ID" value="ASJ96631.1"/>
    <property type="molecule type" value="Genomic_DNA"/>
</dbReference>
<dbReference type="Pfam" id="PF21082">
    <property type="entry name" value="MS_channel_3rd"/>
    <property type="match status" value="1"/>
</dbReference>
<dbReference type="AlphaFoldDB" id="A0AAC9U157"/>
<organism evidence="12 13">
    <name type="scientific">Shewanella marisflavi</name>
    <dbReference type="NCBI Taxonomy" id="260364"/>
    <lineage>
        <taxon>Bacteria</taxon>
        <taxon>Pseudomonadati</taxon>
        <taxon>Pseudomonadota</taxon>
        <taxon>Gammaproteobacteria</taxon>
        <taxon>Alteromonadales</taxon>
        <taxon>Shewanellaceae</taxon>
        <taxon>Shewanella</taxon>
    </lineage>
</organism>
<dbReference type="PANTHER" id="PTHR30566:SF5">
    <property type="entry name" value="MECHANOSENSITIVE ION CHANNEL PROTEIN 1, MITOCHONDRIAL-RELATED"/>
    <property type="match status" value="1"/>
</dbReference>
<dbReference type="Gene3D" id="2.30.30.60">
    <property type="match status" value="1"/>
</dbReference>
<dbReference type="InterPro" id="IPR011014">
    <property type="entry name" value="MscS_channel_TM-2"/>
</dbReference>
<evidence type="ECO:0000256" key="3">
    <source>
        <dbReference type="ARBA" id="ARBA00022475"/>
    </source>
</evidence>
<evidence type="ECO:0000313" key="13">
    <source>
        <dbReference type="Proteomes" id="UP000198233"/>
    </source>
</evidence>
<feature type="domain" description="Mechanosensitive ion channel transmembrane helices 2/3" evidence="11">
    <location>
        <begin position="325"/>
        <end position="365"/>
    </location>
</feature>
<feature type="transmembrane region" description="Helical" evidence="7">
    <location>
        <begin position="244"/>
        <end position="265"/>
    </location>
</feature>
<evidence type="ECO:0000256" key="7">
    <source>
        <dbReference type="SAM" id="Phobius"/>
    </source>
</evidence>
<dbReference type="PANTHER" id="PTHR30566">
    <property type="entry name" value="YNAI-RELATED MECHANOSENSITIVE ION CHANNEL"/>
    <property type="match status" value="1"/>
</dbReference>
<name>A0AAC9U157_9GAMM</name>
<dbReference type="SUPFAM" id="SSF50182">
    <property type="entry name" value="Sm-like ribonucleoproteins"/>
    <property type="match status" value="1"/>
</dbReference>
<dbReference type="InterPro" id="IPR010920">
    <property type="entry name" value="LSM_dom_sf"/>
</dbReference>
<dbReference type="PROSITE" id="PS01246">
    <property type="entry name" value="UPF0003"/>
    <property type="match status" value="1"/>
</dbReference>
<protein>
    <submittedName>
        <fullName evidence="12">Mechanosensitive ion channel protein MscS</fullName>
    </submittedName>
</protein>
<feature type="domain" description="Mechanosensitive ion channel MscS C-terminal" evidence="10">
    <location>
        <begin position="449"/>
        <end position="526"/>
    </location>
</feature>
<keyword evidence="3" id="KW-1003">Cell membrane</keyword>
<feature type="transmembrane region" description="Helical" evidence="7">
    <location>
        <begin position="344"/>
        <end position="363"/>
    </location>
</feature>
<sequence length="538" mass="59977">MRLVVWLLISVLSFTVGSAWCAASDSLIGALNEVAVADSRQSNDVATIDHYAYKDSLQRDTPRGTLEGFMEAAYEQDYEKAAEYLDLRYLPEGMSAKKGPDYAKQLQVIIERNIWLDLSQISDAPQGQDNDQLPSYRDLFGRVELQSDKVSLYLQRVPGDDGSIWKVSNATVAKVPELYQNLGYGPVAEWFVNHIPEGRWFNVHLWEWCLLTSYLIAAFMVTIPVTWLVKKVILMTKYELKEEFAYIVAGPLRLLLAVILVRIWGAHSSISPAAVELLDTGFLLVSSIIWLGWSGMGILHQGLKKRWKAQGKDQAASLLRPLTNFIRVIFSVMAVLLWLEHLGFNASAIIAGMGIGGIAIALASKQSIENFIGTITLYSAAPIKVGNLCKFGKISGTVEEIGLRCTQIRTLDRTLIHVPNAKLVEMEIENISQREKIRFKADVRLDYAMTTSAQLKAIVAEIKEMLEAHELVMKEPLRVTFKGFGLHGLQVNVLAYIGTKSFPTFQLASEELHLKIMDIVVKNGSRIVPVAPVALNNQ</sequence>
<feature type="transmembrane region" description="Helical" evidence="7">
    <location>
        <begin position="205"/>
        <end position="229"/>
    </location>
</feature>
<gene>
    <name evidence="12" type="ORF">CFF01_08530</name>
</gene>
<keyword evidence="8" id="KW-0732">Signal</keyword>
<comment type="similarity">
    <text evidence="2">Belongs to the MscS (TC 1.A.23) family.</text>
</comment>
<evidence type="ECO:0000256" key="4">
    <source>
        <dbReference type="ARBA" id="ARBA00022692"/>
    </source>
</evidence>
<dbReference type="SUPFAM" id="SSF82861">
    <property type="entry name" value="Mechanosensitive channel protein MscS (YggB), transmembrane region"/>
    <property type="match status" value="1"/>
</dbReference>
<keyword evidence="4 7" id="KW-0812">Transmembrane</keyword>
<evidence type="ECO:0000256" key="8">
    <source>
        <dbReference type="SAM" id="SignalP"/>
    </source>
</evidence>
<evidence type="ECO:0000256" key="5">
    <source>
        <dbReference type="ARBA" id="ARBA00022989"/>
    </source>
</evidence>
<dbReference type="InterPro" id="IPR023408">
    <property type="entry name" value="MscS_beta-dom_sf"/>
</dbReference>
<evidence type="ECO:0000256" key="6">
    <source>
        <dbReference type="ARBA" id="ARBA00023136"/>
    </source>
</evidence>
<feature type="domain" description="Mechanosensitive ion channel MscS" evidence="9">
    <location>
        <begin position="367"/>
        <end position="432"/>
    </location>
</feature>
<evidence type="ECO:0000259" key="9">
    <source>
        <dbReference type="Pfam" id="PF00924"/>
    </source>
</evidence>
<keyword evidence="6 7" id="KW-0472">Membrane</keyword>
<dbReference type="KEGG" id="smav:CFF01_08530"/>
<proteinExistence type="inferred from homology"/>